<proteinExistence type="predicted"/>
<organism evidence="1 2">
    <name type="scientific">Mariniphaga sediminis</name>
    <dbReference type="NCBI Taxonomy" id="1628158"/>
    <lineage>
        <taxon>Bacteria</taxon>
        <taxon>Pseudomonadati</taxon>
        <taxon>Bacteroidota</taxon>
        <taxon>Bacteroidia</taxon>
        <taxon>Marinilabiliales</taxon>
        <taxon>Prolixibacteraceae</taxon>
        <taxon>Mariniphaga</taxon>
    </lineage>
</organism>
<evidence type="ECO:0000313" key="2">
    <source>
        <dbReference type="Proteomes" id="UP000266441"/>
    </source>
</evidence>
<dbReference type="EMBL" id="QWET01000021">
    <property type="protein sequence ID" value="RIH63418.1"/>
    <property type="molecule type" value="Genomic_DNA"/>
</dbReference>
<keyword evidence="2" id="KW-1185">Reference proteome</keyword>
<accession>A0A399CWQ9</accession>
<name>A0A399CWQ9_9BACT</name>
<comment type="caution">
    <text evidence="1">The sequence shown here is derived from an EMBL/GenBank/DDBJ whole genome shotgun (WGS) entry which is preliminary data.</text>
</comment>
<protein>
    <submittedName>
        <fullName evidence="1">Uncharacterized protein</fullName>
    </submittedName>
</protein>
<gene>
    <name evidence="1" type="ORF">D1164_20025</name>
</gene>
<sequence>MGIPLYENKKFKMTNTYKMKISWKNDLQQSIVETDVQSLRNQLKIIQSSSELNRNMRLQNNTEVRENNL</sequence>
<reference evidence="1 2" key="1">
    <citation type="journal article" date="2015" name="Int. J. Syst. Evol. Microbiol.">
        <title>Mariniphaga sediminis sp. nov., isolated from coastal sediment.</title>
        <authorList>
            <person name="Wang F.Q."/>
            <person name="Shen Q.Y."/>
            <person name="Chen G.J."/>
            <person name="Du Z.J."/>
        </authorList>
    </citation>
    <scope>NUCLEOTIDE SEQUENCE [LARGE SCALE GENOMIC DNA]</scope>
    <source>
        <strain evidence="1 2">SY21</strain>
    </source>
</reference>
<dbReference type="Proteomes" id="UP000266441">
    <property type="component" value="Unassembled WGS sequence"/>
</dbReference>
<evidence type="ECO:0000313" key="1">
    <source>
        <dbReference type="EMBL" id="RIH63418.1"/>
    </source>
</evidence>
<dbReference type="AlphaFoldDB" id="A0A399CWQ9"/>